<sequence length="233" mass="26667">MRRTLQALRRSQYIGLRLHRTVKKARRYSEYHGPVKRYLFGLRLGSANTRQLIRKIKHKRLILPPPAIVSALSTHTKMKAGAISFYLATLFLVIGTCSCDVSRIAVRAFWKGGPGVVSVGKLSQELKIKKSNGEVAHELWINNPFPFDANDMGALVDGELVLLPDMKKNQKERVKVAELTKYPSQVVVYWPVDDRDPQCLYMGQYGYEQVENVEELIKLEELKKLKKLQEEKS</sequence>
<protein>
    <submittedName>
        <fullName evidence="1">Uncharacterized protein</fullName>
    </submittedName>
</protein>
<comment type="caution">
    <text evidence="1">The sequence shown here is derived from an EMBL/GenBank/DDBJ whole genome shotgun (WGS) entry which is preliminary data.</text>
</comment>
<dbReference type="EMBL" id="PGCJ01000111">
    <property type="protein sequence ID" value="PLW47371.1"/>
    <property type="molecule type" value="Genomic_DNA"/>
</dbReference>
<name>A0A2N5VBM4_9BASI</name>
<evidence type="ECO:0000313" key="1">
    <source>
        <dbReference type="EMBL" id="PLW47371.1"/>
    </source>
</evidence>
<proteinExistence type="predicted"/>
<accession>A0A2N5VBM4</accession>
<reference evidence="1 2" key="1">
    <citation type="submission" date="2017-11" db="EMBL/GenBank/DDBJ databases">
        <title>De novo assembly and phasing of dikaryotic genomes from two isolates of Puccinia coronata f. sp. avenae, the causal agent of oat crown rust.</title>
        <authorList>
            <person name="Miller M.E."/>
            <person name="Zhang Y."/>
            <person name="Omidvar V."/>
            <person name="Sperschneider J."/>
            <person name="Schwessinger B."/>
            <person name="Raley C."/>
            <person name="Palmer J.M."/>
            <person name="Garnica D."/>
            <person name="Upadhyaya N."/>
            <person name="Rathjen J."/>
            <person name="Taylor J.M."/>
            <person name="Park R.F."/>
            <person name="Dodds P.N."/>
            <person name="Hirsch C.D."/>
            <person name="Kianian S.F."/>
            <person name="Figueroa M."/>
        </authorList>
    </citation>
    <scope>NUCLEOTIDE SEQUENCE [LARGE SCALE GENOMIC DNA]</scope>
    <source>
        <strain evidence="1">12NC29</strain>
    </source>
</reference>
<gene>
    <name evidence="1" type="ORF">PCANC_05859</name>
</gene>
<evidence type="ECO:0000313" key="2">
    <source>
        <dbReference type="Proteomes" id="UP000235388"/>
    </source>
</evidence>
<keyword evidence="2" id="KW-1185">Reference proteome</keyword>
<dbReference type="AlphaFoldDB" id="A0A2N5VBM4"/>
<dbReference type="Proteomes" id="UP000235388">
    <property type="component" value="Unassembled WGS sequence"/>
</dbReference>
<organism evidence="1 2">
    <name type="scientific">Puccinia coronata f. sp. avenae</name>
    <dbReference type="NCBI Taxonomy" id="200324"/>
    <lineage>
        <taxon>Eukaryota</taxon>
        <taxon>Fungi</taxon>
        <taxon>Dikarya</taxon>
        <taxon>Basidiomycota</taxon>
        <taxon>Pucciniomycotina</taxon>
        <taxon>Pucciniomycetes</taxon>
        <taxon>Pucciniales</taxon>
        <taxon>Pucciniaceae</taxon>
        <taxon>Puccinia</taxon>
    </lineage>
</organism>